<sequence>MTDTVSIHSYGSHPRSAIDHPTTYTETLVHLFKANVGSGIFAMGNAFKHAGFAVAPFCTIFIAIICIHSQHLLVNASTRMKNELHLEEFPDYAETVELIFATAPMELQQYSTSIRSVVNTFLCITQLGFCCVYFVFIATNINQVVEEHIYAINIHLLITIIYFPILLTCMIKNLKYLTPFSAIANALLLFGIIVTVYYATQDIPPLSDLKPMAEVSQFPLYLGTTLFAFEGIGLVLPLYNEMLKPHRFCDTFGVLNVGMSCVVFLYVTVGILSYLKYGEDIKGSVTLNLNQKDIMAQCVKGAISVAILLTYPLQFYVPFSIIWGLTEKHFGPFKFSTVIEVVARILVVTLTFVIAQVMPYLDIVISLVGSVSGAALALIFPSTCELVTYYTRDPQIPLWIAFKDLFMISVGLFGCVTGTVQSIRSLIRQLTTDDSNKELLLIINPAMLEYFYRE</sequence>
<feature type="transmembrane region" description="Helical" evidence="5">
    <location>
        <begin position="251"/>
        <end position="274"/>
    </location>
</feature>
<dbReference type="PANTHER" id="PTHR22950">
    <property type="entry name" value="AMINO ACID TRANSPORTER"/>
    <property type="match status" value="1"/>
</dbReference>
<accession>A0A8K0CWB8</accession>
<evidence type="ECO:0000256" key="4">
    <source>
        <dbReference type="ARBA" id="ARBA00023136"/>
    </source>
</evidence>
<keyword evidence="8" id="KW-1185">Reference proteome</keyword>
<organism evidence="7 8">
    <name type="scientific">Ignelater luminosus</name>
    <name type="common">Cucubano</name>
    <name type="synonym">Pyrophorus luminosus</name>
    <dbReference type="NCBI Taxonomy" id="2038154"/>
    <lineage>
        <taxon>Eukaryota</taxon>
        <taxon>Metazoa</taxon>
        <taxon>Ecdysozoa</taxon>
        <taxon>Arthropoda</taxon>
        <taxon>Hexapoda</taxon>
        <taxon>Insecta</taxon>
        <taxon>Pterygota</taxon>
        <taxon>Neoptera</taxon>
        <taxon>Endopterygota</taxon>
        <taxon>Coleoptera</taxon>
        <taxon>Polyphaga</taxon>
        <taxon>Elateriformia</taxon>
        <taxon>Elateroidea</taxon>
        <taxon>Elateridae</taxon>
        <taxon>Agrypninae</taxon>
        <taxon>Pyrophorini</taxon>
        <taxon>Ignelater</taxon>
    </lineage>
</organism>
<evidence type="ECO:0000256" key="3">
    <source>
        <dbReference type="ARBA" id="ARBA00022989"/>
    </source>
</evidence>
<feature type="transmembrane region" description="Helical" evidence="5">
    <location>
        <begin position="338"/>
        <end position="357"/>
    </location>
</feature>
<keyword evidence="3 5" id="KW-1133">Transmembrane helix</keyword>
<evidence type="ECO:0000313" key="7">
    <source>
        <dbReference type="EMBL" id="KAF2892776.1"/>
    </source>
</evidence>
<evidence type="ECO:0000313" key="8">
    <source>
        <dbReference type="Proteomes" id="UP000801492"/>
    </source>
</evidence>
<evidence type="ECO:0000256" key="2">
    <source>
        <dbReference type="ARBA" id="ARBA00022692"/>
    </source>
</evidence>
<feature type="transmembrane region" description="Helical" evidence="5">
    <location>
        <begin position="117"/>
        <end position="137"/>
    </location>
</feature>
<feature type="transmembrane region" description="Helical" evidence="5">
    <location>
        <begin position="405"/>
        <end position="427"/>
    </location>
</feature>
<evidence type="ECO:0000256" key="1">
    <source>
        <dbReference type="ARBA" id="ARBA00004141"/>
    </source>
</evidence>
<dbReference type="PANTHER" id="PTHR22950:SF349">
    <property type="entry name" value="AMINO ACID TRANSPORTER TRANSMEMBRANE DOMAIN-CONTAINING PROTEIN"/>
    <property type="match status" value="1"/>
</dbReference>
<comment type="caution">
    <text evidence="7">The sequence shown here is derived from an EMBL/GenBank/DDBJ whole genome shotgun (WGS) entry which is preliminary data.</text>
</comment>
<keyword evidence="2 5" id="KW-0812">Transmembrane</keyword>
<feature type="domain" description="Amino acid transporter transmembrane" evidence="6">
    <location>
        <begin position="21"/>
        <end position="423"/>
    </location>
</feature>
<feature type="transmembrane region" description="Helical" evidence="5">
    <location>
        <begin position="176"/>
        <end position="198"/>
    </location>
</feature>
<feature type="transmembrane region" description="Helical" evidence="5">
    <location>
        <begin position="53"/>
        <end position="74"/>
    </location>
</feature>
<name>A0A8K0CWB8_IGNLU</name>
<evidence type="ECO:0000256" key="5">
    <source>
        <dbReference type="SAM" id="Phobius"/>
    </source>
</evidence>
<gene>
    <name evidence="7" type="ORF">ILUMI_13393</name>
</gene>
<protein>
    <recommendedName>
        <fullName evidence="6">Amino acid transporter transmembrane domain-containing protein</fullName>
    </recommendedName>
</protein>
<keyword evidence="4 5" id="KW-0472">Membrane</keyword>
<evidence type="ECO:0000259" key="6">
    <source>
        <dbReference type="Pfam" id="PF01490"/>
    </source>
</evidence>
<dbReference type="InterPro" id="IPR013057">
    <property type="entry name" value="AA_transpt_TM"/>
</dbReference>
<dbReference type="OrthoDB" id="1684102at2759"/>
<dbReference type="EMBL" id="VTPC01008495">
    <property type="protein sequence ID" value="KAF2892776.1"/>
    <property type="molecule type" value="Genomic_DNA"/>
</dbReference>
<comment type="subcellular location">
    <subcellularLocation>
        <location evidence="1">Membrane</location>
        <topology evidence="1">Multi-pass membrane protein</topology>
    </subcellularLocation>
</comment>
<dbReference type="AlphaFoldDB" id="A0A8K0CWB8"/>
<feature type="transmembrane region" description="Helical" evidence="5">
    <location>
        <begin position="363"/>
        <end position="384"/>
    </location>
</feature>
<dbReference type="Pfam" id="PF01490">
    <property type="entry name" value="Aa_trans"/>
    <property type="match status" value="1"/>
</dbReference>
<dbReference type="GO" id="GO:0005774">
    <property type="term" value="C:vacuolar membrane"/>
    <property type="evidence" value="ECO:0007669"/>
    <property type="project" value="TreeGrafter"/>
</dbReference>
<dbReference type="Proteomes" id="UP000801492">
    <property type="component" value="Unassembled WGS sequence"/>
</dbReference>
<feature type="transmembrane region" description="Helical" evidence="5">
    <location>
        <begin position="294"/>
        <end position="317"/>
    </location>
</feature>
<feature type="transmembrane region" description="Helical" evidence="5">
    <location>
        <begin position="218"/>
        <end position="239"/>
    </location>
</feature>
<proteinExistence type="predicted"/>
<reference evidence="7" key="1">
    <citation type="submission" date="2019-08" db="EMBL/GenBank/DDBJ databases">
        <title>The genome of the North American firefly Photinus pyralis.</title>
        <authorList>
            <consortium name="Photinus pyralis genome working group"/>
            <person name="Fallon T.R."/>
            <person name="Sander Lower S.E."/>
            <person name="Weng J.-K."/>
        </authorList>
    </citation>
    <scope>NUCLEOTIDE SEQUENCE</scope>
    <source>
        <strain evidence="7">TRF0915ILg1</strain>
        <tissue evidence="7">Whole body</tissue>
    </source>
</reference>
<feature type="transmembrane region" description="Helical" evidence="5">
    <location>
        <begin position="149"/>
        <end position="169"/>
    </location>
</feature>
<dbReference type="GO" id="GO:0015179">
    <property type="term" value="F:L-amino acid transmembrane transporter activity"/>
    <property type="evidence" value="ECO:0007669"/>
    <property type="project" value="TreeGrafter"/>
</dbReference>